<dbReference type="InterPro" id="IPR013783">
    <property type="entry name" value="Ig-like_fold"/>
</dbReference>
<dbReference type="GeneTree" id="ENSGT00940000161609"/>
<evidence type="ECO:0000256" key="9">
    <source>
        <dbReference type="ARBA" id="ARBA00038203"/>
    </source>
</evidence>
<evidence type="ECO:0000256" key="6">
    <source>
        <dbReference type="ARBA" id="ARBA00023157"/>
    </source>
</evidence>
<dbReference type="PROSITE" id="PS50835">
    <property type="entry name" value="IG_LIKE"/>
    <property type="match status" value="1"/>
</dbReference>
<evidence type="ECO:0000256" key="5">
    <source>
        <dbReference type="ARBA" id="ARBA00023136"/>
    </source>
</evidence>
<sequence>MGFTFQNYNFNLHCIIQFDQTLSSTVHSHEVGVIGLIGHNVTLPCTFDSETYGVLSFCWGRGKLPWSKCSDTIVSSQDGNVEFRESSRYQLLGKTDGDVSLTILNAHLSDTGVYGCRVEIPGLFNDYKVNIQLVMAEGGVGSL</sequence>
<dbReference type="GO" id="GO:0060097">
    <property type="term" value="P:cytoskeletal rearrangement involved in phagocytosis, engulfment"/>
    <property type="evidence" value="ECO:0007669"/>
    <property type="project" value="TreeGrafter"/>
</dbReference>
<keyword evidence="4" id="KW-1133">Transmembrane helix</keyword>
<keyword evidence="6" id="KW-1015">Disulfide bond</keyword>
<evidence type="ECO:0000256" key="2">
    <source>
        <dbReference type="ARBA" id="ARBA00022692"/>
    </source>
</evidence>
<evidence type="ECO:0000313" key="12">
    <source>
        <dbReference type="Proteomes" id="UP000261640"/>
    </source>
</evidence>
<keyword evidence="2" id="KW-0812">Transmembrane</keyword>
<protein>
    <recommendedName>
        <fullName evidence="10">Ig-like domain-containing protein</fullName>
    </recommendedName>
</protein>
<dbReference type="AlphaFoldDB" id="A0A3Q3LQA2"/>
<dbReference type="Proteomes" id="UP000261640">
    <property type="component" value="Unplaced"/>
</dbReference>
<dbReference type="SMART" id="SM00409">
    <property type="entry name" value="IG"/>
    <property type="match status" value="1"/>
</dbReference>
<evidence type="ECO:0000256" key="7">
    <source>
        <dbReference type="ARBA" id="ARBA00023180"/>
    </source>
</evidence>
<keyword evidence="5" id="KW-0472">Membrane</keyword>
<name>A0A3Q3LQA2_9TELE</name>
<dbReference type="InterPro" id="IPR036179">
    <property type="entry name" value="Ig-like_dom_sf"/>
</dbReference>
<feature type="domain" description="Ig-like" evidence="10">
    <location>
        <begin position="38"/>
        <end position="130"/>
    </location>
</feature>
<dbReference type="Ensembl" id="ENSMAMT00000012594.2">
    <property type="protein sequence ID" value="ENSMAMP00000012266.2"/>
    <property type="gene ID" value="ENSMAMG00000008302.2"/>
</dbReference>
<dbReference type="InterPro" id="IPR013106">
    <property type="entry name" value="Ig_V-set"/>
</dbReference>
<dbReference type="GO" id="GO:0001786">
    <property type="term" value="F:phosphatidylserine binding"/>
    <property type="evidence" value="ECO:0007669"/>
    <property type="project" value="TreeGrafter"/>
</dbReference>
<proteinExistence type="inferred from homology"/>
<dbReference type="InterPro" id="IPR007110">
    <property type="entry name" value="Ig-like_dom"/>
</dbReference>
<evidence type="ECO:0000313" key="11">
    <source>
        <dbReference type="Ensembl" id="ENSMAMP00000012266.2"/>
    </source>
</evidence>
<dbReference type="GO" id="GO:0043277">
    <property type="term" value="P:apoptotic cell clearance"/>
    <property type="evidence" value="ECO:0007669"/>
    <property type="project" value="TreeGrafter"/>
</dbReference>
<comment type="subcellular location">
    <subcellularLocation>
        <location evidence="1">Membrane</location>
        <topology evidence="1">Single-pass type I membrane protein</topology>
    </subcellularLocation>
</comment>
<dbReference type="InterPro" id="IPR003599">
    <property type="entry name" value="Ig_sub"/>
</dbReference>
<dbReference type="Pfam" id="PF07686">
    <property type="entry name" value="V-set"/>
    <property type="match status" value="1"/>
</dbReference>
<dbReference type="GO" id="GO:0016020">
    <property type="term" value="C:membrane"/>
    <property type="evidence" value="ECO:0007669"/>
    <property type="project" value="UniProtKB-SubCell"/>
</dbReference>
<dbReference type="SUPFAM" id="SSF48726">
    <property type="entry name" value="Immunoglobulin"/>
    <property type="match status" value="1"/>
</dbReference>
<keyword evidence="12" id="KW-1185">Reference proteome</keyword>
<dbReference type="PANTHER" id="PTHR46608:SF3">
    <property type="entry name" value="T-CELL IMMUNOGLOBULIN AND MUCIN DOMAIN-CONTAINING PROTEIN 4"/>
    <property type="match status" value="1"/>
</dbReference>
<evidence type="ECO:0000256" key="4">
    <source>
        <dbReference type="ARBA" id="ARBA00022989"/>
    </source>
</evidence>
<dbReference type="Gene3D" id="2.60.40.10">
    <property type="entry name" value="Immunoglobulins"/>
    <property type="match status" value="1"/>
</dbReference>
<keyword evidence="8" id="KW-0393">Immunoglobulin domain</keyword>
<accession>A0A3Q3LQA2</accession>
<dbReference type="PANTHER" id="PTHR46608">
    <property type="entry name" value="T-CELL IMMUNOGLOBULIN AND MUCIN DOMAIN-CONTAINING PROTEIN 4"/>
    <property type="match status" value="1"/>
</dbReference>
<comment type="similarity">
    <text evidence="9">Belongs to the immunoglobulin superfamily. TIM family.</text>
</comment>
<evidence type="ECO:0000256" key="3">
    <source>
        <dbReference type="ARBA" id="ARBA00022729"/>
    </source>
</evidence>
<dbReference type="FunFam" id="2.60.40.10:FF:000774">
    <property type="entry name" value="Hepatitis A virus cellular receptor 1"/>
    <property type="match status" value="1"/>
</dbReference>
<evidence type="ECO:0000256" key="8">
    <source>
        <dbReference type="ARBA" id="ARBA00023319"/>
    </source>
</evidence>
<keyword evidence="7" id="KW-0325">Glycoprotein</keyword>
<evidence type="ECO:0000259" key="10">
    <source>
        <dbReference type="PROSITE" id="PS50835"/>
    </source>
</evidence>
<organism evidence="11 12">
    <name type="scientific">Mastacembelus armatus</name>
    <name type="common">zig-zag eel</name>
    <dbReference type="NCBI Taxonomy" id="205130"/>
    <lineage>
        <taxon>Eukaryota</taxon>
        <taxon>Metazoa</taxon>
        <taxon>Chordata</taxon>
        <taxon>Craniata</taxon>
        <taxon>Vertebrata</taxon>
        <taxon>Euteleostomi</taxon>
        <taxon>Actinopterygii</taxon>
        <taxon>Neopterygii</taxon>
        <taxon>Teleostei</taxon>
        <taxon>Neoteleostei</taxon>
        <taxon>Acanthomorphata</taxon>
        <taxon>Anabantaria</taxon>
        <taxon>Synbranchiformes</taxon>
        <taxon>Mastacembelidae</taxon>
        <taxon>Mastacembelus</taxon>
    </lineage>
</organism>
<dbReference type="InParanoid" id="A0A3Q3LQA2"/>
<keyword evidence="3" id="KW-0732">Signal</keyword>
<evidence type="ECO:0000256" key="1">
    <source>
        <dbReference type="ARBA" id="ARBA00004479"/>
    </source>
</evidence>
<reference evidence="11" key="1">
    <citation type="submission" date="2025-08" db="UniProtKB">
        <authorList>
            <consortium name="Ensembl"/>
        </authorList>
    </citation>
    <scope>IDENTIFICATION</scope>
</reference>
<reference evidence="11" key="2">
    <citation type="submission" date="2025-09" db="UniProtKB">
        <authorList>
            <consortium name="Ensembl"/>
        </authorList>
    </citation>
    <scope>IDENTIFICATION</scope>
</reference>